<proteinExistence type="predicted"/>
<comment type="caution">
    <text evidence="1">The sequence shown here is derived from an EMBL/GenBank/DDBJ whole genome shotgun (WGS) entry which is preliminary data.</text>
</comment>
<gene>
    <name evidence="1" type="ORF">SADUNF_Sadunf06G0042500</name>
</gene>
<reference evidence="1 2" key="1">
    <citation type="submission" date="2020-10" db="EMBL/GenBank/DDBJ databases">
        <title>Plant Genome Project.</title>
        <authorList>
            <person name="Zhang R.-G."/>
        </authorList>
    </citation>
    <scope>NUCLEOTIDE SEQUENCE [LARGE SCALE GENOMIC DNA]</scope>
    <source>
        <strain evidence="1">FAFU-HL-1</strain>
        <tissue evidence="1">Leaf</tissue>
    </source>
</reference>
<evidence type="ECO:0000313" key="1">
    <source>
        <dbReference type="EMBL" id="KAF9679707.1"/>
    </source>
</evidence>
<evidence type="ECO:0000313" key="2">
    <source>
        <dbReference type="Proteomes" id="UP000657918"/>
    </source>
</evidence>
<name>A0A835K319_9ROSI</name>
<organism evidence="1 2">
    <name type="scientific">Salix dunnii</name>
    <dbReference type="NCBI Taxonomy" id="1413687"/>
    <lineage>
        <taxon>Eukaryota</taxon>
        <taxon>Viridiplantae</taxon>
        <taxon>Streptophyta</taxon>
        <taxon>Embryophyta</taxon>
        <taxon>Tracheophyta</taxon>
        <taxon>Spermatophyta</taxon>
        <taxon>Magnoliopsida</taxon>
        <taxon>eudicotyledons</taxon>
        <taxon>Gunneridae</taxon>
        <taxon>Pentapetalae</taxon>
        <taxon>rosids</taxon>
        <taxon>fabids</taxon>
        <taxon>Malpighiales</taxon>
        <taxon>Salicaceae</taxon>
        <taxon>Saliceae</taxon>
        <taxon>Salix</taxon>
    </lineage>
</organism>
<dbReference type="EMBL" id="JADGMS010000006">
    <property type="protein sequence ID" value="KAF9679707.1"/>
    <property type="molecule type" value="Genomic_DNA"/>
</dbReference>
<sequence length="86" mass="9982">MKRHLAYQVPLLLLYDSPTRTHSHTPPRSWNKRHYTCAVLHTLDWGEWRSARVLFLDLLPHVFRGFSSSKPVLILVPQKTNSSSST</sequence>
<keyword evidence="2" id="KW-1185">Reference proteome</keyword>
<protein>
    <submittedName>
        <fullName evidence="1">Uncharacterized protein</fullName>
    </submittedName>
</protein>
<accession>A0A835K319</accession>
<dbReference type="AlphaFoldDB" id="A0A835K319"/>
<dbReference type="Proteomes" id="UP000657918">
    <property type="component" value="Unassembled WGS sequence"/>
</dbReference>